<proteinExistence type="predicted"/>
<dbReference type="GO" id="GO:0071897">
    <property type="term" value="P:DNA biosynthetic process"/>
    <property type="evidence" value="ECO:0007669"/>
    <property type="project" value="UniProtKB-ARBA"/>
</dbReference>
<dbReference type="Gene3D" id="3.10.10.10">
    <property type="entry name" value="HIV Type 1 Reverse Transcriptase, subunit A, domain 1"/>
    <property type="match status" value="1"/>
</dbReference>
<keyword evidence="2" id="KW-1185">Reference proteome</keyword>
<evidence type="ECO:0000313" key="2">
    <source>
        <dbReference type="Proteomes" id="UP000324222"/>
    </source>
</evidence>
<comment type="caution">
    <text evidence="1">The sequence shown here is derived from an EMBL/GenBank/DDBJ whole genome shotgun (WGS) entry which is preliminary data.</text>
</comment>
<dbReference type="EMBL" id="VSRR010015947">
    <property type="protein sequence ID" value="MPC58730.1"/>
    <property type="molecule type" value="Genomic_DNA"/>
</dbReference>
<evidence type="ECO:0008006" key="3">
    <source>
        <dbReference type="Google" id="ProtNLM"/>
    </source>
</evidence>
<dbReference type="InterPro" id="IPR043502">
    <property type="entry name" value="DNA/RNA_pol_sf"/>
</dbReference>
<evidence type="ECO:0000313" key="1">
    <source>
        <dbReference type="EMBL" id="MPC58730.1"/>
    </source>
</evidence>
<dbReference type="AlphaFoldDB" id="A0A5B7GEI0"/>
<dbReference type="SUPFAM" id="SSF56672">
    <property type="entry name" value="DNA/RNA polymerases"/>
    <property type="match status" value="1"/>
</dbReference>
<organism evidence="1 2">
    <name type="scientific">Portunus trituberculatus</name>
    <name type="common">Swimming crab</name>
    <name type="synonym">Neptunus trituberculatus</name>
    <dbReference type="NCBI Taxonomy" id="210409"/>
    <lineage>
        <taxon>Eukaryota</taxon>
        <taxon>Metazoa</taxon>
        <taxon>Ecdysozoa</taxon>
        <taxon>Arthropoda</taxon>
        <taxon>Crustacea</taxon>
        <taxon>Multicrustacea</taxon>
        <taxon>Malacostraca</taxon>
        <taxon>Eumalacostraca</taxon>
        <taxon>Eucarida</taxon>
        <taxon>Decapoda</taxon>
        <taxon>Pleocyemata</taxon>
        <taxon>Brachyura</taxon>
        <taxon>Eubrachyura</taxon>
        <taxon>Portunoidea</taxon>
        <taxon>Portunidae</taxon>
        <taxon>Portuninae</taxon>
        <taxon>Portunus</taxon>
    </lineage>
</organism>
<dbReference type="Proteomes" id="UP000324222">
    <property type="component" value="Unassembled WGS sequence"/>
</dbReference>
<name>A0A5B7GEI0_PORTR</name>
<reference evidence="1 2" key="1">
    <citation type="submission" date="2019-05" db="EMBL/GenBank/DDBJ databases">
        <title>Another draft genome of Portunus trituberculatus and its Hox gene families provides insights of decapod evolution.</title>
        <authorList>
            <person name="Jeong J.-H."/>
            <person name="Song I."/>
            <person name="Kim S."/>
            <person name="Choi T."/>
            <person name="Kim D."/>
            <person name="Ryu S."/>
            <person name="Kim W."/>
        </authorList>
    </citation>
    <scope>NUCLEOTIDE SEQUENCE [LARGE SCALE GENOMIC DNA]</scope>
    <source>
        <tissue evidence="1">Muscle</tissue>
    </source>
</reference>
<accession>A0A5B7GEI0</accession>
<dbReference type="InterPro" id="IPR043128">
    <property type="entry name" value="Rev_trsase/Diguanyl_cyclase"/>
</dbReference>
<dbReference type="Gene3D" id="3.30.70.270">
    <property type="match status" value="1"/>
</dbReference>
<dbReference type="OrthoDB" id="6375508at2759"/>
<sequence>MLQVWRPRSRCLCLFGKRAWREGISATLFSWQSVSEVLPSAVVRVDGVQRLVLVDTGCSRSIAYVLCCKAWEEGGVSMVTISSEEWKCEGKGLVCLQVSSGPSANISVSVVASKPLGFTFILGMDGIKELGGVTVDAQDILSFGGVEKMICAATDTVVGINERDFSATSDPSTKSWTVAWKWAEGREPDVLYNQVKTYTVPDGVRGLYKEELERWIFHMTKLNMGPAKGLIPLMAVIQLNKKKVRPLMDFRELNTHICAYTADADVCADKLWEWRKQGENVSVIDLAKAYLQIKIDNFLWPYQTVKFKGQRYCLT</sequence>
<gene>
    <name evidence="1" type="ORF">E2C01_052739</name>
</gene>
<protein>
    <recommendedName>
        <fullName evidence="3">Reverse transcriptase domain-containing protein</fullName>
    </recommendedName>
</protein>